<gene>
    <name evidence="1" type="ORF">HELGO_WM32083</name>
</gene>
<name>A0A6S6SBL9_9BACT</name>
<accession>A0A6S6SBL9</accession>
<dbReference type="EMBL" id="CACVAQ010000076">
    <property type="protein sequence ID" value="CAA6802434.1"/>
    <property type="molecule type" value="Genomic_DNA"/>
</dbReference>
<organism evidence="1">
    <name type="scientific">uncultured Aureispira sp</name>
    <dbReference type="NCBI Taxonomy" id="1331704"/>
    <lineage>
        <taxon>Bacteria</taxon>
        <taxon>Pseudomonadati</taxon>
        <taxon>Bacteroidota</taxon>
        <taxon>Saprospiria</taxon>
        <taxon>Saprospirales</taxon>
        <taxon>Saprospiraceae</taxon>
        <taxon>Aureispira</taxon>
        <taxon>environmental samples</taxon>
    </lineage>
</organism>
<proteinExistence type="predicted"/>
<sequence length="230" mass="26017">MRLSFEVSLVILLCSLISCTTIIRTPQKAKNAYPQTAVEIGNLSSQIDKAYYSFLGTFFNKNEVENSSSFLKGEILRSVPIWNEKKEKHWFAMAWYALATPEEPLAIGVFHIETYATDTFKLNYYALPPSVTVSEIWTAKHFLSEYTPQDLLLQEGCSDVLIYEGNNSFKVMNDSVPCDASMANHLKYFDLNLSLNPEEQVHANCIPSKDNVTCISEEQVSYGRTLQLGQ</sequence>
<dbReference type="Pfam" id="PF06206">
    <property type="entry name" value="CpeT"/>
    <property type="match status" value="1"/>
</dbReference>
<reference evidence="1" key="1">
    <citation type="submission" date="2020-01" db="EMBL/GenBank/DDBJ databases">
        <authorList>
            <person name="Meier V. D."/>
            <person name="Meier V D."/>
        </authorList>
    </citation>
    <scope>NUCLEOTIDE SEQUENCE</scope>
    <source>
        <strain evidence="1">HLG_WM_MAG_10</strain>
    </source>
</reference>
<dbReference type="InterPro" id="IPR010404">
    <property type="entry name" value="CpcT/CpeT"/>
</dbReference>
<dbReference type="AlphaFoldDB" id="A0A6S6SBL9"/>
<dbReference type="InterPro" id="IPR038672">
    <property type="entry name" value="CpcT/CpeT_sf"/>
</dbReference>
<protein>
    <recommendedName>
        <fullName evidence="2">Lipoprotein</fullName>
    </recommendedName>
</protein>
<dbReference type="PROSITE" id="PS51257">
    <property type="entry name" value="PROKAR_LIPOPROTEIN"/>
    <property type="match status" value="1"/>
</dbReference>
<evidence type="ECO:0008006" key="2">
    <source>
        <dbReference type="Google" id="ProtNLM"/>
    </source>
</evidence>
<dbReference type="Gene3D" id="2.40.128.590">
    <property type="entry name" value="CpcT/CpeT domain"/>
    <property type="match status" value="1"/>
</dbReference>
<evidence type="ECO:0000313" key="1">
    <source>
        <dbReference type="EMBL" id="CAA6802434.1"/>
    </source>
</evidence>